<reference evidence="1" key="1">
    <citation type="submission" date="2021-06" db="EMBL/GenBank/DDBJ databases">
        <title>Parelaphostrongylus tenuis whole genome reference sequence.</title>
        <authorList>
            <person name="Garwood T.J."/>
            <person name="Larsen P.A."/>
            <person name="Fountain-Jones N.M."/>
            <person name="Garbe J.R."/>
            <person name="Macchietto M.G."/>
            <person name="Kania S.A."/>
            <person name="Gerhold R.W."/>
            <person name="Richards J.E."/>
            <person name="Wolf T.M."/>
        </authorList>
    </citation>
    <scope>NUCLEOTIDE SEQUENCE</scope>
    <source>
        <strain evidence="1">MNPRO001-30</strain>
        <tissue evidence="1">Meninges</tissue>
    </source>
</reference>
<organism evidence="1 2">
    <name type="scientific">Parelaphostrongylus tenuis</name>
    <name type="common">Meningeal worm</name>
    <dbReference type="NCBI Taxonomy" id="148309"/>
    <lineage>
        <taxon>Eukaryota</taxon>
        <taxon>Metazoa</taxon>
        <taxon>Ecdysozoa</taxon>
        <taxon>Nematoda</taxon>
        <taxon>Chromadorea</taxon>
        <taxon>Rhabditida</taxon>
        <taxon>Rhabditina</taxon>
        <taxon>Rhabditomorpha</taxon>
        <taxon>Strongyloidea</taxon>
        <taxon>Metastrongylidae</taxon>
        <taxon>Parelaphostrongylus</taxon>
    </lineage>
</organism>
<gene>
    <name evidence="1" type="ORF">KIN20_031016</name>
</gene>
<comment type="caution">
    <text evidence="1">The sequence shown here is derived from an EMBL/GenBank/DDBJ whole genome shotgun (WGS) entry which is preliminary data.</text>
</comment>
<sequence>MYSAGSRCKTWEYMDLFNRTVFNHSLISFLNRRLKVLRMADTNVEMWPYRSVTTFCFTGISFTVDSFGPESGRFFGSEPSQVDYEWMYITSGAINGRSEFGIGCRRYLFGNRPKSWIDSP</sequence>
<dbReference type="EMBL" id="JAHQIW010006592">
    <property type="protein sequence ID" value="KAJ1369532.1"/>
    <property type="molecule type" value="Genomic_DNA"/>
</dbReference>
<keyword evidence="2" id="KW-1185">Reference proteome</keyword>
<evidence type="ECO:0000313" key="2">
    <source>
        <dbReference type="Proteomes" id="UP001196413"/>
    </source>
</evidence>
<dbReference type="AlphaFoldDB" id="A0AAD5WGQ5"/>
<evidence type="ECO:0000313" key="1">
    <source>
        <dbReference type="EMBL" id="KAJ1369532.1"/>
    </source>
</evidence>
<proteinExistence type="predicted"/>
<accession>A0AAD5WGQ5</accession>
<dbReference type="Proteomes" id="UP001196413">
    <property type="component" value="Unassembled WGS sequence"/>
</dbReference>
<protein>
    <submittedName>
        <fullName evidence="1">Uncharacterized protein</fullName>
    </submittedName>
</protein>
<name>A0AAD5WGQ5_PARTN</name>